<gene>
    <name evidence="1" type="ORF">OC610_22525</name>
</gene>
<protein>
    <submittedName>
        <fullName evidence="1">Uncharacterized protein</fullName>
    </submittedName>
</protein>
<evidence type="ECO:0000313" key="1">
    <source>
        <dbReference type="EMBL" id="MCW1247209.1"/>
    </source>
</evidence>
<name>A0ABT3FEH1_9PSED</name>
<dbReference type="RefSeq" id="WP_264430887.1">
    <property type="nucleotide sequence ID" value="NZ_JAOSHO010000453.1"/>
</dbReference>
<dbReference type="Proteomes" id="UP001061999">
    <property type="component" value="Unassembled WGS sequence"/>
</dbReference>
<dbReference type="EMBL" id="JAOSHO010000453">
    <property type="protein sequence ID" value="MCW1247209.1"/>
    <property type="molecule type" value="Genomic_DNA"/>
</dbReference>
<feature type="non-terminal residue" evidence="1">
    <location>
        <position position="101"/>
    </location>
</feature>
<organism evidence="1 2">
    <name type="scientific">Pseudomonas agronomica</name>
    <dbReference type="NCBI Taxonomy" id="2979328"/>
    <lineage>
        <taxon>Bacteria</taxon>
        <taxon>Pseudomonadati</taxon>
        <taxon>Pseudomonadota</taxon>
        <taxon>Gammaproteobacteria</taxon>
        <taxon>Pseudomonadales</taxon>
        <taxon>Pseudomonadaceae</taxon>
        <taxon>Pseudomonas</taxon>
    </lineage>
</organism>
<proteinExistence type="predicted"/>
<evidence type="ECO:0000313" key="2">
    <source>
        <dbReference type="Proteomes" id="UP001061999"/>
    </source>
</evidence>
<keyword evidence="2" id="KW-1185">Reference proteome</keyword>
<comment type="caution">
    <text evidence="1">The sequence shown here is derived from an EMBL/GenBank/DDBJ whole genome shotgun (WGS) entry which is preliminary data.</text>
</comment>
<accession>A0ABT3FEH1</accession>
<reference evidence="1" key="1">
    <citation type="submission" date="2022-07" db="EMBL/GenBank/DDBJ databases">
        <title>Pseudomonas agronomica sp. nov.: a novel bacterium with biotechnological application in the synthesis of biofertilizers from valorized agricultural residues.</title>
        <authorList>
            <person name="Robas M."/>
            <person name="Fernandez V.M."/>
            <person name="Luna L."/>
            <person name="Provanza A."/>
            <person name="Jimenez P.A."/>
        </authorList>
    </citation>
    <scope>NUCLEOTIDE SEQUENCE</scope>
    <source>
        <strain evidence="1">SAICEU22T</strain>
    </source>
</reference>
<sequence length="101" mass="11687">MKKSKAAHLSRGARWVEVWRLSWLREAGHTVTESEMIHVSKSTFSICNRTLSLRRLLKRFLWRDRAIAWGKSLLNPVALLLQRQRCLCVRQKIHVGAGLPA</sequence>